<keyword evidence="4" id="KW-1185">Reference proteome</keyword>
<organism evidence="3 4">
    <name type="scientific">Glossina brevipalpis</name>
    <dbReference type="NCBI Taxonomy" id="37001"/>
    <lineage>
        <taxon>Eukaryota</taxon>
        <taxon>Metazoa</taxon>
        <taxon>Ecdysozoa</taxon>
        <taxon>Arthropoda</taxon>
        <taxon>Hexapoda</taxon>
        <taxon>Insecta</taxon>
        <taxon>Pterygota</taxon>
        <taxon>Neoptera</taxon>
        <taxon>Endopterygota</taxon>
        <taxon>Diptera</taxon>
        <taxon>Brachycera</taxon>
        <taxon>Muscomorpha</taxon>
        <taxon>Hippoboscoidea</taxon>
        <taxon>Glossinidae</taxon>
        <taxon>Glossina</taxon>
    </lineage>
</organism>
<protein>
    <recommendedName>
        <fullName evidence="2">Helix-turn-helix DNA-binding domain-containing protein</fullName>
    </recommendedName>
</protein>
<evidence type="ECO:0000256" key="1">
    <source>
        <dbReference type="SAM" id="MobiDB-lite"/>
    </source>
</evidence>
<dbReference type="EnsemblMetazoa" id="GBRI018282-RA">
    <property type="protein sequence ID" value="GBRI018282-PA"/>
    <property type="gene ID" value="GBRI018282"/>
</dbReference>
<dbReference type="InterPro" id="IPR017072">
    <property type="entry name" value="TF_Spt6"/>
</dbReference>
<dbReference type="SUPFAM" id="SSF158832">
    <property type="entry name" value="Tex N-terminal region-like"/>
    <property type="match status" value="1"/>
</dbReference>
<feature type="domain" description="Helix-turn-helix DNA-binding" evidence="2">
    <location>
        <begin position="171"/>
        <end position="252"/>
    </location>
</feature>
<sequence>MNSKTYIGPKWLGNNIERRSEKSQREPDNFDEEEETDSDADDFIVDDEVVIAYTINFDSQYEAISLQEGQDIFGVDFDYEDFSKYDDDEYEDDSEAEEYDEEGGEDDRGKIKKKSVKKKVPKKTIFDLYEPSELKRGHFTDLDNEIRKTDIPERMQLRQIPVTSVPEGSLELDNEAEWIYKQAFCKLPVSQHDKNEIYREKFKKPPSSVGKIKQALEFIRNQQLEVPFISFYRKEYVKPELNTDDLWKMVSIAEQKK</sequence>
<dbReference type="GO" id="GO:0034728">
    <property type="term" value="P:nucleosome organization"/>
    <property type="evidence" value="ECO:0007669"/>
    <property type="project" value="TreeGrafter"/>
</dbReference>
<dbReference type="GO" id="GO:0008023">
    <property type="term" value="C:transcription elongation factor complex"/>
    <property type="evidence" value="ECO:0007669"/>
    <property type="project" value="TreeGrafter"/>
</dbReference>
<dbReference type="Gene3D" id="1.10.150.850">
    <property type="entry name" value="Spt6, helix-hairpin-helix domain"/>
    <property type="match status" value="1"/>
</dbReference>
<dbReference type="InterPro" id="IPR023319">
    <property type="entry name" value="Tex-like_HTH_dom_sf"/>
</dbReference>
<dbReference type="STRING" id="37001.A0A1A9WFV4"/>
<proteinExistence type="predicted"/>
<dbReference type="PANTHER" id="PTHR10145">
    <property type="entry name" value="TRANSCRIPTION ELONGATION FACTOR SPT6"/>
    <property type="match status" value="1"/>
</dbReference>
<dbReference type="Gene3D" id="1.10.10.650">
    <property type="entry name" value="RuvA domain 2-like"/>
    <property type="match status" value="1"/>
</dbReference>
<dbReference type="PANTHER" id="PTHR10145:SF6">
    <property type="entry name" value="TRANSCRIPTION ELONGATION FACTOR SPT6"/>
    <property type="match status" value="1"/>
</dbReference>
<dbReference type="Proteomes" id="UP000091820">
    <property type="component" value="Unassembled WGS sequence"/>
</dbReference>
<dbReference type="InterPro" id="IPR028088">
    <property type="entry name" value="Spt6_HTH_DNA-bd_dom"/>
</dbReference>
<evidence type="ECO:0000313" key="4">
    <source>
        <dbReference type="Proteomes" id="UP000091820"/>
    </source>
</evidence>
<dbReference type="Pfam" id="PF14641">
    <property type="entry name" value="HTH_44"/>
    <property type="match status" value="1"/>
</dbReference>
<evidence type="ECO:0000259" key="2">
    <source>
        <dbReference type="Pfam" id="PF14641"/>
    </source>
</evidence>
<accession>A0A1A9WFV4</accession>
<dbReference type="GO" id="GO:0140673">
    <property type="term" value="P:transcription elongation-coupled chromatin remodeling"/>
    <property type="evidence" value="ECO:0007669"/>
    <property type="project" value="InterPro"/>
</dbReference>
<reference evidence="4" key="1">
    <citation type="submission" date="2014-03" db="EMBL/GenBank/DDBJ databases">
        <authorList>
            <person name="Aksoy S."/>
            <person name="Warren W."/>
            <person name="Wilson R.K."/>
        </authorList>
    </citation>
    <scope>NUCLEOTIDE SEQUENCE [LARGE SCALE GENOMIC DNA]</scope>
    <source>
        <strain evidence="4">IAEA</strain>
    </source>
</reference>
<dbReference type="AlphaFoldDB" id="A0A1A9WFV4"/>
<feature type="compositionally biased region" description="Basic and acidic residues" evidence="1">
    <location>
        <begin position="16"/>
        <end position="28"/>
    </location>
</feature>
<feature type="region of interest" description="Disordered" evidence="1">
    <location>
        <begin position="84"/>
        <end position="113"/>
    </location>
</feature>
<dbReference type="GO" id="GO:0042393">
    <property type="term" value="F:histone binding"/>
    <property type="evidence" value="ECO:0007669"/>
    <property type="project" value="TreeGrafter"/>
</dbReference>
<feature type="compositionally biased region" description="Acidic residues" evidence="1">
    <location>
        <begin position="29"/>
        <end position="41"/>
    </location>
</feature>
<evidence type="ECO:0000313" key="3">
    <source>
        <dbReference type="EnsemblMetazoa" id="GBRI018282-PA"/>
    </source>
</evidence>
<dbReference type="VEuPathDB" id="VectorBase:GBRI018282"/>
<feature type="compositionally biased region" description="Acidic residues" evidence="1">
    <location>
        <begin position="86"/>
        <end position="105"/>
    </location>
</feature>
<dbReference type="FunFam" id="1.10.150.850:FF:000003">
    <property type="entry name" value="Transcription elongation factor spt6"/>
    <property type="match status" value="1"/>
</dbReference>
<name>A0A1A9WFV4_9MUSC</name>
<dbReference type="GO" id="GO:0031491">
    <property type="term" value="F:nucleosome binding"/>
    <property type="evidence" value="ECO:0007669"/>
    <property type="project" value="TreeGrafter"/>
</dbReference>
<dbReference type="GO" id="GO:0003677">
    <property type="term" value="F:DNA binding"/>
    <property type="evidence" value="ECO:0007669"/>
    <property type="project" value="InterPro"/>
</dbReference>
<reference evidence="3" key="2">
    <citation type="submission" date="2020-05" db="UniProtKB">
        <authorList>
            <consortium name="EnsemblMetazoa"/>
        </authorList>
    </citation>
    <scope>IDENTIFICATION</scope>
    <source>
        <strain evidence="3">IAEA</strain>
    </source>
</reference>
<feature type="region of interest" description="Disordered" evidence="1">
    <location>
        <begin position="1"/>
        <end position="41"/>
    </location>
</feature>